<reference evidence="6" key="1">
    <citation type="journal article" date="2021" name="Cell">
        <title>Tracing the genetic footprints of vertebrate landing in non-teleost ray-finned fishes.</title>
        <authorList>
            <person name="Bi X."/>
            <person name="Wang K."/>
            <person name="Yang L."/>
            <person name="Pan H."/>
            <person name="Jiang H."/>
            <person name="Wei Q."/>
            <person name="Fang M."/>
            <person name="Yu H."/>
            <person name="Zhu C."/>
            <person name="Cai Y."/>
            <person name="He Y."/>
            <person name="Gan X."/>
            <person name="Zeng H."/>
            <person name="Yu D."/>
            <person name="Zhu Y."/>
            <person name="Jiang H."/>
            <person name="Qiu Q."/>
            <person name="Yang H."/>
            <person name="Zhang Y.E."/>
            <person name="Wang W."/>
            <person name="Zhu M."/>
            <person name="He S."/>
            <person name="Zhang G."/>
        </authorList>
    </citation>
    <scope>NUCLEOTIDE SEQUENCE</scope>
    <source>
        <strain evidence="6">Allg_001</strain>
    </source>
</reference>
<organism evidence="6 7">
    <name type="scientific">Atractosteus spatula</name>
    <name type="common">Alligator gar</name>
    <name type="synonym">Lepisosteus spatula</name>
    <dbReference type="NCBI Taxonomy" id="7917"/>
    <lineage>
        <taxon>Eukaryota</taxon>
        <taxon>Metazoa</taxon>
        <taxon>Chordata</taxon>
        <taxon>Craniata</taxon>
        <taxon>Vertebrata</taxon>
        <taxon>Euteleostomi</taxon>
        <taxon>Actinopterygii</taxon>
        <taxon>Neopterygii</taxon>
        <taxon>Holostei</taxon>
        <taxon>Semionotiformes</taxon>
        <taxon>Lepisosteidae</taxon>
        <taxon>Atractosteus</taxon>
    </lineage>
</organism>
<dbReference type="InterPro" id="IPR050307">
    <property type="entry name" value="Sterol_Desaturase_Related"/>
</dbReference>
<evidence type="ECO:0000313" key="7">
    <source>
        <dbReference type="Proteomes" id="UP000736164"/>
    </source>
</evidence>
<evidence type="ECO:0000256" key="3">
    <source>
        <dbReference type="ARBA" id="ARBA00022989"/>
    </source>
</evidence>
<dbReference type="Pfam" id="PF04116">
    <property type="entry name" value="FA_hydroxylase"/>
    <property type="match status" value="1"/>
</dbReference>
<comment type="subcellular location">
    <subcellularLocation>
        <location evidence="1">Membrane</location>
    </subcellularLocation>
</comment>
<dbReference type="PANTHER" id="PTHR11863">
    <property type="entry name" value="STEROL DESATURASE"/>
    <property type="match status" value="1"/>
</dbReference>
<comment type="caution">
    <text evidence="6">The sequence shown here is derived from an EMBL/GenBank/DDBJ whole genome shotgun (WGS) entry which is preliminary data.</text>
</comment>
<dbReference type="EMBL" id="JAAWVO010054658">
    <property type="protein sequence ID" value="MBN3321316.1"/>
    <property type="molecule type" value="Genomic_DNA"/>
</dbReference>
<dbReference type="GO" id="GO:0016491">
    <property type="term" value="F:oxidoreductase activity"/>
    <property type="evidence" value="ECO:0007669"/>
    <property type="project" value="InterPro"/>
</dbReference>
<keyword evidence="4" id="KW-0472">Membrane</keyword>
<dbReference type="AlphaFoldDB" id="A0A8J7P0Z1"/>
<dbReference type="GO" id="GO:0016020">
    <property type="term" value="C:membrane"/>
    <property type="evidence" value="ECO:0007669"/>
    <property type="project" value="UniProtKB-SubCell"/>
</dbReference>
<sequence>MSVPFLALDLLGPRCATLHRYRIPRIRVQPASVQVWWQCLLRIARKHVAVIVPVTLLIQRVRTPSLPPEAPSCARALTEVTLCLLLFDSLYFAWHICIHRVPQMFRLMHSAHHLHRDTFALAAQDSSIWELLSLQVLALSIAALLGCHPLSEVVFHLLNLWLAVEYHCGYDLPWATHHLVPFHLLGGAPFHQAHHQLLRGNYAPYFTHWDHLFGTYLEIPKDRPAHLLLGKKKNLKDAAIISRT</sequence>
<evidence type="ECO:0000256" key="2">
    <source>
        <dbReference type="ARBA" id="ARBA00022692"/>
    </source>
</evidence>
<dbReference type="GO" id="GO:0008610">
    <property type="term" value="P:lipid biosynthetic process"/>
    <property type="evidence" value="ECO:0007669"/>
    <property type="project" value="InterPro"/>
</dbReference>
<keyword evidence="3" id="KW-1133">Transmembrane helix</keyword>
<evidence type="ECO:0000313" key="6">
    <source>
        <dbReference type="EMBL" id="MBN3321316.1"/>
    </source>
</evidence>
<feature type="non-terminal residue" evidence="6">
    <location>
        <position position="1"/>
    </location>
</feature>
<feature type="non-terminal residue" evidence="6">
    <location>
        <position position="244"/>
    </location>
</feature>
<protein>
    <submittedName>
        <fullName evidence="6">CH25H protein</fullName>
    </submittedName>
</protein>
<evidence type="ECO:0000256" key="1">
    <source>
        <dbReference type="ARBA" id="ARBA00004370"/>
    </source>
</evidence>
<dbReference type="GO" id="GO:0005506">
    <property type="term" value="F:iron ion binding"/>
    <property type="evidence" value="ECO:0007669"/>
    <property type="project" value="InterPro"/>
</dbReference>
<evidence type="ECO:0000256" key="4">
    <source>
        <dbReference type="ARBA" id="ARBA00023136"/>
    </source>
</evidence>
<evidence type="ECO:0000259" key="5">
    <source>
        <dbReference type="Pfam" id="PF04116"/>
    </source>
</evidence>
<name>A0A8J7P0Z1_ATRSP</name>
<proteinExistence type="predicted"/>
<gene>
    <name evidence="6" type="primary">Ch25h_1</name>
    <name evidence="6" type="ORF">GTO95_0014542</name>
</gene>
<dbReference type="Proteomes" id="UP000736164">
    <property type="component" value="Unassembled WGS sequence"/>
</dbReference>
<accession>A0A8J7P0Z1</accession>
<keyword evidence="2" id="KW-0812">Transmembrane</keyword>
<feature type="domain" description="Fatty acid hydroxylase" evidence="5">
    <location>
        <begin position="81"/>
        <end position="215"/>
    </location>
</feature>
<keyword evidence="7" id="KW-1185">Reference proteome</keyword>
<dbReference type="InterPro" id="IPR006694">
    <property type="entry name" value="Fatty_acid_hydroxylase"/>
</dbReference>